<dbReference type="Proteomes" id="UP000299102">
    <property type="component" value="Unassembled WGS sequence"/>
</dbReference>
<name>A0A4C1TZZ9_EUMVA</name>
<comment type="caution">
    <text evidence="1">The sequence shown here is derived from an EMBL/GenBank/DDBJ whole genome shotgun (WGS) entry which is preliminary data.</text>
</comment>
<keyword evidence="2" id="KW-1185">Reference proteome</keyword>
<dbReference type="EMBL" id="BGZK01000109">
    <property type="protein sequence ID" value="GBP19560.1"/>
    <property type="molecule type" value="Genomic_DNA"/>
</dbReference>
<sequence>MADLLRWKRCTRRSVKRSSVVTARRGPALYKRDLVCPYIHICSYNDIAEVPQGFTPSPLLYSAYLPTLTITWSELRSPTHALCQSIPSRSTFAAHVYRI</sequence>
<evidence type="ECO:0000313" key="2">
    <source>
        <dbReference type="Proteomes" id="UP000299102"/>
    </source>
</evidence>
<evidence type="ECO:0000313" key="1">
    <source>
        <dbReference type="EMBL" id="GBP19560.1"/>
    </source>
</evidence>
<gene>
    <name evidence="1" type="ORF">EVAR_102108_1</name>
</gene>
<organism evidence="1 2">
    <name type="scientific">Eumeta variegata</name>
    <name type="common">Bagworm moth</name>
    <name type="synonym">Eumeta japonica</name>
    <dbReference type="NCBI Taxonomy" id="151549"/>
    <lineage>
        <taxon>Eukaryota</taxon>
        <taxon>Metazoa</taxon>
        <taxon>Ecdysozoa</taxon>
        <taxon>Arthropoda</taxon>
        <taxon>Hexapoda</taxon>
        <taxon>Insecta</taxon>
        <taxon>Pterygota</taxon>
        <taxon>Neoptera</taxon>
        <taxon>Endopterygota</taxon>
        <taxon>Lepidoptera</taxon>
        <taxon>Glossata</taxon>
        <taxon>Ditrysia</taxon>
        <taxon>Tineoidea</taxon>
        <taxon>Psychidae</taxon>
        <taxon>Oiketicinae</taxon>
        <taxon>Eumeta</taxon>
    </lineage>
</organism>
<reference evidence="1 2" key="1">
    <citation type="journal article" date="2019" name="Commun. Biol.">
        <title>The bagworm genome reveals a unique fibroin gene that provides high tensile strength.</title>
        <authorList>
            <person name="Kono N."/>
            <person name="Nakamura H."/>
            <person name="Ohtoshi R."/>
            <person name="Tomita M."/>
            <person name="Numata K."/>
            <person name="Arakawa K."/>
        </authorList>
    </citation>
    <scope>NUCLEOTIDE SEQUENCE [LARGE SCALE GENOMIC DNA]</scope>
</reference>
<proteinExistence type="predicted"/>
<dbReference type="AlphaFoldDB" id="A0A4C1TZZ9"/>
<protein>
    <submittedName>
        <fullName evidence="1">Uncharacterized protein</fullName>
    </submittedName>
</protein>
<accession>A0A4C1TZZ9</accession>